<dbReference type="InterPro" id="IPR020108">
    <property type="entry name" value="Spore_coat_CotD"/>
</dbReference>
<organism evidence="1 2">
    <name type="scientific">Neobacillus driksii</name>
    <dbReference type="NCBI Taxonomy" id="3035913"/>
    <lineage>
        <taxon>Bacteria</taxon>
        <taxon>Bacillati</taxon>
        <taxon>Bacillota</taxon>
        <taxon>Bacilli</taxon>
        <taxon>Bacillales</taxon>
        <taxon>Bacillaceae</taxon>
        <taxon>Neobacillus</taxon>
    </lineage>
</organism>
<dbReference type="RefSeq" id="WP_306073593.1">
    <property type="nucleotide sequence ID" value="NZ_JAROBZ020000001.1"/>
</dbReference>
<accession>A0ABV4YMW7</accession>
<evidence type="ECO:0000313" key="2">
    <source>
        <dbReference type="Proteomes" id="UP001241748"/>
    </source>
</evidence>
<protein>
    <submittedName>
        <fullName evidence="1">CotD family spore coat protein</fullName>
    </submittedName>
</protein>
<reference evidence="1 2" key="1">
    <citation type="submission" date="2024-05" db="EMBL/GenBank/DDBJ databases">
        <authorList>
            <person name="Venkateswaran K."/>
        </authorList>
    </citation>
    <scope>NUCLEOTIDE SEQUENCE [LARGE SCALE GENOMIC DNA]</scope>
    <source>
        <strain evidence="1 2">179-C4-2-HS</strain>
    </source>
</reference>
<sequence length="166" mass="17213">MYLGTNFAPPVIHPTQQFVNHTFSTTVVPHIHPKHITTINHHMFQHKHYCPTTASCAEECCNQHINCCPGPMPAPAPTAVAGAQSNALPPGNNMPPNMGPGMMGPGMGQGMGPGMMGPGMGQGMGPGMMGPGMGQGMGPGMMGPGMGQGMGPGMAPGQFPRPRRFR</sequence>
<dbReference type="EMBL" id="JAROBZ020000001">
    <property type="protein sequence ID" value="MFB3166186.1"/>
    <property type="molecule type" value="Genomic_DNA"/>
</dbReference>
<dbReference type="Proteomes" id="UP001241748">
    <property type="component" value="Unassembled WGS sequence"/>
</dbReference>
<name>A0ABV4YMW7_9BACI</name>
<evidence type="ECO:0000313" key="1">
    <source>
        <dbReference type="EMBL" id="MFB3166186.1"/>
    </source>
</evidence>
<keyword evidence="1" id="KW-0167">Capsid protein</keyword>
<comment type="caution">
    <text evidence="1">The sequence shown here is derived from an EMBL/GenBank/DDBJ whole genome shotgun (WGS) entry which is preliminary data.</text>
</comment>
<keyword evidence="2" id="KW-1185">Reference proteome</keyword>
<keyword evidence="1" id="KW-0946">Virion</keyword>
<dbReference type="Pfam" id="PF11122">
    <property type="entry name" value="Spore-coat_CotD"/>
    <property type="match status" value="1"/>
</dbReference>
<gene>
    <name evidence="1" type="ORF">P5G62_003385</name>
</gene>
<proteinExistence type="predicted"/>